<dbReference type="EMBL" id="CM056809">
    <property type="protein sequence ID" value="KAJ8650696.1"/>
    <property type="molecule type" value="Genomic_DNA"/>
</dbReference>
<keyword evidence="2" id="KW-1185">Reference proteome</keyword>
<reference evidence="1 2" key="1">
    <citation type="journal article" date="2022" name="Hortic Res">
        <title>A haplotype resolved chromosomal level avocado genome allows analysis of novel avocado genes.</title>
        <authorList>
            <person name="Nath O."/>
            <person name="Fletcher S.J."/>
            <person name="Hayward A."/>
            <person name="Shaw L.M."/>
            <person name="Masouleh A.K."/>
            <person name="Furtado A."/>
            <person name="Henry R.J."/>
            <person name="Mitter N."/>
        </authorList>
    </citation>
    <scope>NUCLEOTIDE SEQUENCE [LARGE SCALE GENOMIC DNA]</scope>
    <source>
        <strain evidence="2">cv. Hass</strain>
    </source>
</reference>
<evidence type="ECO:0000313" key="1">
    <source>
        <dbReference type="EMBL" id="KAJ8650696.1"/>
    </source>
</evidence>
<evidence type="ECO:0000313" key="2">
    <source>
        <dbReference type="Proteomes" id="UP001234297"/>
    </source>
</evidence>
<accession>A0ACC2MY75</accession>
<sequence length="181" mass="20348">MGEIESESFEINGLGTCLSLFLLTLALELADKEKRLDSRFQARIILKNAFDAKDSVLKEQLIQQWAAIDLTVKNGMKNLLLKTLKSGVREAWHTSSQVIVEIASIEIPMNGWPDLIDHFLKNITMVENPASLKQAMIDTLAYVCQKVFPQNLEADQRVPSTTLVISALRQPEHYAMPLIVL</sequence>
<name>A0ACC2MY75_PERAE</name>
<protein>
    <submittedName>
        <fullName evidence="1">Uncharacterized protein</fullName>
    </submittedName>
</protein>
<proteinExistence type="predicted"/>
<organism evidence="1 2">
    <name type="scientific">Persea americana</name>
    <name type="common">Avocado</name>
    <dbReference type="NCBI Taxonomy" id="3435"/>
    <lineage>
        <taxon>Eukaryota</taxon>
        <taxon>Viridiplantae</taxon>
        <taxon>Streptophyta</taxon>
        <taxon>Embryophyta</taxon>
        <taxon>Tracheophyta</taxon>
        <taxon>Spermatophyta</taxon>
        <taxon>Magnoliopsida</taxon>
        <taxon>Magnoliidae</taxon>
        <taxon>Laurales</taxon>
        <taxon>Lauraceae</taxon>
        <taxon>Persea</taxon>
    </lineage>
</organism>
<gene>
    <name evidence="1" type="ORF">MRB53_003719</name>
</gene>
<dbReference type="Proteomes" id="UP001234297">
    <property type="component" value="Chromosome 1"/>
</dbReference>
<comment type="caution">
    <text evidence="1">The sequence shown here is derived from an EMBL/GenBank/DDBJ whole genome shotgun (WGS) entry which is preliminary data.</text>
</comment>